<dbReference type="Proteomes" id="UP001432027">
    <property type="component" value="Unassembled WGS sequence"/>
</dbReference>
<dbReference type="EMBL" id="BTSX01000006">
    <property type="protein sequence ID" value="GMT06661.1"/>
    <property type="molecule type" value="Genomic_DNA"/>
</dbReference>
<sequence length="443" mass="50390">IVMNRSSPESDKRKRGLREFLRSYWCRTAYAVRSLFFSSQGCYDATEPTSRENSSNQPLSTSKPDYDIGDALSVSGSFIRRWEQISAHPGEKADSSTFRVASYNVLCQNEFEANPALYPHLENSSPFREWSHRWNLLVNEISALDADILGLQEVPKKHFVEFFKPLLESLGYSLLFLEKTGESHNHGLIIALRKESFEIDSNESIEFFQGDDPVLDRGNVGQIARVVCRRSKSSLLLAHIHLLFDPSRGDTKLAQIAYLLSRIHKYRKDDEPIICLGDFNFEPASKLYDYITTGILNASTFSIKHGSGQTPVDSTLAPPSDFIYELPRETFVHTMMDRKGEIQNDLFDLLHSLNTTLPNQLTHRLKLASVHAESLTVSTHHVQMSSPDFIFFDSGNNDGSNLRLLRRLALPTNEDLREVERWPNEHLPSDHICLLAEFGLTRV</sequence>
<dbReference type="SUPFAM" id="SSF56219">
    <property type="entry name" value="DNase I-like"/>
    <property type="match status" value="1"/>
</dbReference>
<protein>
    <recommendedName>
        <fullName evidence="1">Endonuclease/exonuclease/phosphatase domain-containing protein</fullName>
    </recommendedName>
</protein>
<evidence type="ECO:0000313" key="3">
    <source>
        <dbReference type="Proteomes" id="UP001432027"/>
    </source>
</evidence>
<evidence type="ECO:0000259" key="1">
    <source>
        <dbReference type="Pfam" id="PF03372"/>
    </source>
</evidence>
<dbReference type="GO" id="GO:0000175">
    <property type="term" value="F:3'-5'-RNA exonuclease activity"/>
    <property type="evidence" value="ECO:0007669"/>
    <property type="project" value="TreeGrafter"/>
</dbReference>
<comment type="caution">
    <text evidence="2">The sequence shown here is derived from an EMBL/GenBank/DDBJ whole genome shotgun (WGS) entry which is preliminary data.</text>
</comment>
<feature type="domain" description="Endonuclease/exonuclease/phosphatase" evidence="1">
    <location>
        <begin position="101"/>
        <end position="318"/>
    </location>
</feature>
<proteinExistence type="predicted"/>
<dbReference type="PANTHER" id="PTHR12121">
    <property type="entry name" value="CARBON CATABOLITE REPRESSOR PROTEIN 4"/>
    <property type="match status" value="1"/>
</dbReference>
<dbReference type="AlphaFoldDB" id="A0AAV5UI16"/>
<name>A0AAV5UI16_9BILA</name>
<feature type="non-terminal residue" evidence="2">
    <location>
        <position position="1"/>
    </location>
</feature>
<gene>
    <name evidence="2" type="ORF">PENTCL1PPCAC_28835</name>
</gene>
<dbReference type="Pfam" id="PF03372">
    <property type="entry name" value="Exo_endo_phos"/>
    <property type="match status" value="1"/>
</dbReference>
<keyword evidence="3" id="KW-1185">Reference proteome</keyword>
<reference evidence="2" key="1">
    <citation type="submission" date="2023-10" db="EMBL/GenBank/DDBJ databases">
        <title>Genome assembly of Pristionchus species.</title>
        <authorList>
            <person name="Yoshida K."/>
            <person name="Sommer R.J."/>
        </authorList>
    </citation>
    <scope>NUCLEOTIDE SEQUENCE</scope>
    <source>
        <strain evidence="2">RS0144</strain>
    </source>
</reference>
<dbReference type="InterPro" id="IPR050410">
    <property type="entry name" value="CCR4/nocturin_mRNA_transcr"/>
</dbReference>
<evidence type="ECO:0000313" key="2">
    <source>
        <dbReference type="EMBL" id="GMT06661.1"/>
    </source>
</evidence>
<accession>A0AAV5UI16</accession>
<dbReference type="InterPro" id="IPR036691">
    <property type="entry name" value="Endo/exonu/phosph_ase_sf"/>
</dbReference>
<dbReference type="PANTHER" id="PTHR12121:SF34">
    <property type="entry name" value="PROTEIN ANGEL"/>
    <property type="match status" value="1"/>
</dbReference>
<organism evidence="2 3">
    <name type="scientific">Pristionchus entomophagus</name>
    <dbReference type="NCBI Taxonomy" id="358040"/>
    <lineage>
        <taxon>Eukaryota</taxon>
        <taxon>Metazoa</taxon>
        <taxon>Ecdysozoa</taxon>
        <taxon>Nematoda</taxon>
        <taxon>Chromadorea</taxon>
        <taxon>Rhabditida</taxon>
        <taxon>Rhabditina</taxon>
        <taxon>Diplogasteromorpha</taxon>
        <taxon>Diplogasteroidea</taxon>
        <taxon>Neodiplogasteridae</taxon>
        <taxon>Pristionchus</taxon>
    </lineage>
</organism>
<dbReference type="Gene3D" id="3.60.10.10">
    <property type="entry name" value="Endonuclease/exonuclease/phosphatase"/>
    <property type="match status" value="1"/>
</dbReference>
<dbReference type="InterPro" id="IPR005135">
    <property type="entry name" value="Endo/exonuclease/phosphatase"/>
</dbReference>